<dbReference type="PANTHER" id="PTHR10502">
    <property type="entry name" value="ANNEXIN"/>
    <property type="match status" value="1"/>
</dbReference>
<dbReference type="ExpressionAtlas" id="A0A178UC99">
    <property type="expression patterns" value="baseline and differential"/>
</dbReference>
<evidence type="ECO:0000256" key="4">
    <source>
        <dbReference type="ARBA" id="ARBA00022837"/>
    </source>
</evidence>
<feature type="signal peptide" evidence="8">
    <location>
        <begin position="1"/>
        <end position="18"/>
    </location>
</feature>
<evidence type="ECO:0000256" key="3">
    <source>
        <dbReference type="ARBA" id="ARBA00022737"/>
    </source>
</evidence>
<dbReference type="EMBL" id="LUHQ01000005">
    <property type="protein sequence ID" value="OAO91300.1"/>
    <property type="molecule type" value="Genomic_DNA"/>
</dbReference>
<dbReference type="SMART" id="SM00335">
    <property type="entry name" value="ANX"/>
    <property type="match status" value="2"/>
</dbReference>
<dbReference type="PANTHER" id="PTHR10502:SF193">
    <property type="entry name" value="ANNEXIN D8"/>
    <property type="match status" value="1"/>
</dbReference>
<dbReference type="Pfam" id="PF00191">
    <property type="entry name" value="Annexin"/>
    <property type="match status" value="2"/>
</dbReference>
<gene>
    <name evidence="9" type="ordered locus">AXX17_At5g12150</name>
</gene>
<dbReference type="Gene3D" id="1.10.220.10">
    <property type="entry name" value="Annexin"/>
    <property type="match status" value="2"/>
</dbReference>
<keyword evidence="6" id="KW-0111">Calcium/phospholipid-binding</keyword>
<feature type="transmembrane region" description="Helical" evidence="7">
    <location>
        <begin position="167"/>
        <end position="185"/>
    </location>
</feature>
<keyword evidence="3" id="KW-0677">Repeat</keyword>
<feature type="chain" id="PRO_5008093815" evidence="8">
    <location>
        <begin position="19"/>
        <end position="197"/>
    </location>
</feature>
<dbReference type="GO" id="GO:0005544">
    <property type="term" value="F:calcium-dependent phospholipid binding"/>
    <property type="evidence" value="ECO:0007669"/>
    <property type="project" value="UniProtKB-KW"/>
</dbReference>
<evidence type="ECO:0000256" key="1">
    <source>
        <dbReference type="ARBA" id="ARBA00007184"/>
    </source>
</evidence>
<dbReference type="GO" id="GO:0009408">
    <property type="term" value="P:response to heat"/>
    <property type="evidence" value="ECO:0007669"/>
    <property type="project" value="UniProtKB-ARBA"/>
</dbReference>
<evidence type="ECO:0000256" key="2">
    <source>
        <dbReference type="ARBA" id="ARBA00022723"/>
    </source>
</evidence>
<dbReference type="SUPFAM" id="SSF47874">
    <property type="entry name" value="Annexin"/>
    <property type="match status" value="1"/>
</dbReference>
<keyword evidence="7" id="KW-0812">Transmembrane</keyword>
<organism evidence="9 10">
    <name type="scientific">Arabidopsis thaliana</name>
    <name type="common">Mouse-ear cress</name>
    <dbReference type="NCBI Taxonomy" id="3702"/>
    <lineage>
        <taxon>Eukaryota</taxon>
        <taxon>Viridiplantae</taxon>
        <taxon>Streptophyta</taxon>
        <taxon>Embryophyta</taxon>
        <taxon>Tracheophyta</taxon>
        <taxon>Spermatophyta</taxon>
        <taxon>Magnoliopsida</taxon>
        <taxon>eudicotyledons</taxon>
        <taxon>Gunneridae</taxon>
        <taxon>Pentapetalae</taxon>
        <taxon>rosids</taxon>
        <taxon>malvids</taxon>
        <taxon>Brassicales</taxon>
        <taxon>Brassicaceae</taxon>
        <taxon>Camelineae</taxon>
        <taxon>Arabidopsis</taxon>
    </lineage>
</organism>
<name>A0A178UC99_ARATH</name>
<keyword evidence="7" id="KW-0472">Membrane</keyword>
<sequence>MRISFTSSNLSSLAILRAICLWVLDPPERDALLANLALQKPIPDYKVLVEIACMRSPEDMLAARRAYRCLYKHSLEEDLASRTIGDIRRLLVAMVSAYKYDGEEIDEMLAQSEAAILHDEILGKAVDHEETIRVLSTRSSMQLSAIFNRYKDIYSTSITKTTIKQSYQFFFMTMFFLLSLMKHLMTRISSITLQMST</sequence>
<evidence type="ECO:0000256" key="5">
    <source>
        <dbReference type="ARBA" id="ARBA00023216"/>
    </source>
</evidence>
<evidence type="ECO:0000313" key="10">
    <source>
        <dbReference type="Proteomes" id="UP000078284"/>
    </source>
</evidence>
<keyword evidence="4" id="KW-0106">Calcium</keyword>
<dbReference type="Proteomes" id="UP000078284">
    <property type="component" value="Chromosome 5"/>
</dbReference>
<proteinExistence type="inferred from homology"/>
<keyword evidence="8" id="KW-0732">Signal</keyword>
<dbReference type="FunFam" id="1.10.220.10:FF:000006">
    <property type="entry name" value="Annexin"/>
    <property type="match status" value="1"/>
</dbReference>
<keyword evidence="2" id="KW-0479">Metal-binding</keyword>
<dbReference type="PRINTS" id="PR01814">
    <property type="entry name" value="ANNEXINPLANT"/>
</dbReference>
<dbReference type="InterPro" id="IPR037104">
    <property type="entry name" value="Annexin_sf"/>
</dbReference>
<protein>
    <submittedName>
        <fullName evidence="9">Uncharacterized protein</fullName>
    </submittedName>
</protein>
<dbReference type="GO" id="GO:0005509">
    <property type="term" value="F:calcium ion binding"/>
    <property type="evidence" value="ECO:0007669"/>
    <property type="project" value="InterPro"/>
</dbReference>
<comment type="caution">
    <text evidence="9">The sequence shown here is derived from an EMBL/GenBank/DDBJ whole genome shotgun (WGS) entry which is preliminary data.</text>
</comment>
<dbReference type="PROSITE" id="PS51897">
    <property type="entry name" value="ANNEXIN_2"/>
    <property type="match status" value="2"/>
</dbReference>
<evidence type="ECO:0000256" key="7">
    <source>
        <dbReference type="SAM" id="Phobius"/>
    </source>
</evidence>
<evidence type="ECO:0000256" key="6">
    <source>
        <dbReference type="ARBA" id="ARBA00023302"/>
    </source>
</evidence>
<keyword evidence="5" id="KW-0041">Annexin</keyword>
<keyword evidence="7" id="KW-1133">Transmembrane helix</keyword>
<dbReference type="InterPro" id="IPR018502">
    <property type="entry name" value="Annexin_repeat"/>
</dbReference>
<evidence type="ECO:0000256" key="8">
    <source>
        <dbReference type="SAM" id="SignalP"/>
    </source>
</evidence>
<dbReference type="GO" id="GO:0009651">
    <property type="term" value="P:response to salt stress"/>
    <property type="evidence" value="ECO:0007669"/>
    <property type="project" value="UniProtKB-ARBA"/>
</dbReference>
<dbReference type="AlphaFoldDB" id="A0A178UC99"/>
<dbReference type="GO" id="GO:0009409">
    <property type="term" value="P:response to cold"/>
    <property type="evidence" value="ECO:0007669"/>
    <property type="project" value="UniProtKB-ARBA"/>
</dbReference>
<evidence type="ECO:0000313" key="9">
    <source>
        <dbReference type="EMBL" id="OAO91300.1"/>
    </source>
</evidence>
<dbReference type="InterPro" id="IPR009118">
    <property type="entry name" value="AnnexinD_plant"/>
</dbReference>
<dbReference type="GO" id="GO:0009414">
    <property type="term" value="P:response to water deprivation"/>
    <property type="evidence" value="ECO:0007669"/>
    <property type="project" value="UniProtKB-ARBA"/>
</dbReference>
<accession>A0A178UC99</accession>
<comment type="similarity">
    <text evidence="1">Belongs to the annexin (TC 1.A.31.1) family.</text>
</comment>
<reference evidence="10" key="1">
    <citation type="journal article" date="2016" name="Proc. Natl. Acad. Sci. U.S.A.">
        <title>Chromosome-level assembly of Arabidopsis thaliana Ler reveals the extent of translocation and inversion polymorphisms.</title>
        <authorList>
            <person name="Zapata L."/>
            <person name="Ding J."/>
            <person name="Willing E.M."/>
            <person name="Hartwig B."/>
            <person name="Bezdan D."/>
            <person name="Jiao W.B."/>
            <person name="Patel V."/>
            <person name="Velikkakam James G."/>
            <person name="Koornneef M."/>
            <person name="Ossowski S."/>
            <person name="Schneeberger K."/>
        </authorList>
    </citation>
    <scope>NUCLEOTIDE SEQUENCE [LARGE SCALE GENOMIC DNA]</scope>
    <source>
        <strain evidence="10">cv. Landsberg erecta</strain>
    </source>
</reference>